<comment type="caution">
    <text evidence="1">The sequence shown here is derived from an EMBL/GenBank/DDBJ whole genome shotgun (WGS) entry which is preliminary data.</text>
</comment>
<name>A0ABR2JYA6_9EUKA</name>
<dbReference type="SUPFAM" id="SSF48403">
    <property type="entry name" value="Ankyrin repeat"/>
    <property type="match status" value="1"/>
</dbReference>
<dbReference type="Proteomes" id="UP001470230">
    <property type="component" value="Unassembled WGS sequence"/>
</dbReference>
<dbReference type="InterPro" id="IPR036770">
    <property type="entry name" value="Ankyrin_rpt-contain_sf"/>
</dbReference>
<reference evidence="1 2" key="1">
    <citation type="submission" date="2024-04" db="EMBL/GenBank/DDBJ databases">
        <title>Tritrichomonas musculus Genome.</title>
        <authorList>
            <person name="Alves-Ferreira E."/>
            <person name="Grigg M."/>
            <person name="Lorenzi H."/>
            <person name="Galac M."/>
        </authorList>
    </citation>
    <scope>NUCLEOTIDE SEQUENCE [LARGE SCALE GENOMIC DNA]</scope>
    <source>
        <strain evidence="1 2">EAF2021</strain>
    </source>
</reference>
<dbReference type="Pfam" id="PF00023">
    <property type="entry name" value="Ank"/>
    <property type="match status" value="1"/>
</dbReference>
<organism evidence="1 2">
    <name type="scientific">Tritrichomonas musculus</name>
    <dbReference type="NCBI Taxonomy" id="1915356"/>
    <lineage>
        <taxon>Eukaryota</taxon>
        <taxon>Metamonada</taxon>
        <taxon>Parabasalia</taxon>
        <taxon>Tritrichomonadida</taxon>
        <taxon>Tritrichomonadidae</taxon>
        <taxon>Tritrichomonas</taxon>
    </lineage>
</organism>
<dbReference type="SMART" id="SM00248">
    <property type="entry name" value="ANK"/>
    <property type="match status" value="2"/>
</dbReference>
<proteinExistence type="predicted"/>
<dbReference type="InterPro" id="IPR002110">
    <property type="entry name" value="Ankyrin_rpt"/>
</dbReference>
<accession>A0ABR2JYA6</accession>
<dbReference type="Gene3D" id="1.25.40.20">
    <property type="entry name" value="Ankyrin repeat-containing domain"/>
    <property type="match status" value="1"/>
</dbReference>
<protein>
    <recommendedName>
        <fullName evidence="3">DUF3447 domain-containing protein</fullName>
    </recommendedName>
</protein>
<gene>
    <name evidence="1" type="ORF">M9Y10_042713</name>
</gene>
<evidence type="ECO:0000313" key="2">
    <source>
        <dbReference type="Proteomes" id="UP001470230"/>
    </source>
</evidence>
<dbReference type="EMBL" id="JAPFFF010000008">
    <property type="protein sequence ID" value="KAK8883618.1"/>
    <property type="molecule type" value="Genomic_DNA"/>
</dbReference>
<evidence type="ECO:0000313" key="1">
    <source>
        <dbReference type="EMBL" id="KAK8883618.1"/>
    </source>
</evidence>
<keyword evidence="2" id="KW-1185">Reference proteome</keyword>
<dbReference type="PANTHER" id="PTHR24159:SF5">
    <property type="entry name" value="ANK_REP_REGION DOMAIN-CONTAINING PROTEIN"/>
    <property type="match status" value="1"/>
</dbReference>
<dbReference type="PANTHER" id="PTHR24159">
    <property type="match status" value="1"/>
</dbReference>
<evidence type="ECO:0008006" key="3">
    <source>
        <dbReference type="Google" id="ProtNLM"/>
    </source>
</evidence>
<sequence>MEMIFKDETKIKIYKQIQNNLCLLDRHSSDEHIINLINQIPENFFTQKDDLKMICALFSNYGRIKSHPYKQNTIKLFEKIMSPIKKYLQDESDFFWMIFGDVFYFKLWMYEEGLISIEHIIHTIQSRREPEATEYFLPEIIENAYEIYEKEISFQFKTAHSKKWINEFKELRRKHFKWMKESNDFNDPLYKEIEKDPLRLSIKTDDIENFQRILSNTNMSINSKIRESILENYLISPKEMKIVDYVIQYNASKIFKFLIINDVEMTDNLITGSFSNNNYEILHFIESKFPSTFGKYSLFGAISYWSNDLTEYALNNYNFEYLVKEGAKIEDKESLLMIIGQTFYRYNFDFLESILLPFLRKNSEFLNENIYDIIPNTIKDMTCFFFREFMKHPMIDINHHYEEDDGFTLLNYAVKKNNTKAVEILLENRNLDINNYGFKDFSTFQFGCISFANMKIIRMICNHPNFNVKMTDGRNRVTAFPLAVNKGNFYVVKYIMDTFTDFNTCSYIVLFFNCLANRNLFTLKILLDFYLNNIEKVECSRLTNQIRNAFHTSITYREEFINDFSEIFDEVDK</sequence>